<dbReference type="Proteomes" id="UP001153954">
    <property type="component" value="Unassembled WGS sequence"/>
</dbReference>
<accession>A0AAU9UQH1</accession>
<feature type="coiled-coil region" evidence="1">
    <location>
        <begin position="109"/>
        <end position="161"/>
    </location>
</feature>
<dbReference type="EMBL" id="CAKOGL010000023">
    <property type="protein sequence ID" value="CAH2100919.1"/>
    <property type="molecule type" value="Genomic_DNA"/>
</dbReference>
<feature type="compositionally biased region" description="Basic residues" evidence="2">
    <location>
        <begin position="56"/>
        <end position="65"/>
    </location>
</feature>
<organism evidence="3 4">
    <name type="scientific">Euphydryas editha</name>
    <name type="common">Edith's checkerspot</name>
    <dbReference type="NCBI Taxonomy" id="104508"/>
    <lineage>
        <taxon>Eukaryota</taxon>
        <taxon>Metazoa</taxon>
        <taxon>Ecdysozoa</taxon>
        <taxon>Arthropoda</taxon>
        <taxon>Hexapoda</taxon>
        <taxon>Insecta</taxon>
        <taxon>Pterygota</taxon>
        <taxon>Neoptera</taxon>
        <taxon>Endopterygota</taxon>
        <taxon>Lepidoptera</taxon>
        <taxon>Glossata</taxon>
        <taxon>Ditrysia</taxon>
        <taxon>Papilionoidea</taxon>
        <taxon>Nymphalidae</taxon>
        <taxon>Nymphalinae</taxon>
        <taxon>Euphydryas</taxon>
    </lineage>
</organism>
<feature type="region of interest" description="Disordered" evidence="2">
    <location>
        <begin position="49"/>
        <end position="71"/>
    </location>
</feature>
<keyword evidence="4" id="KW-1185">Reference proteome</keyword>
<feature type="region of interest" description="Disordered" evidence="2">
    <location>
        <begin position="1"/>
        <end position="23"/>
    </location>
</feature>
<reference evidence="3" key="1">
    <citation type="submission" date="2022-03" db="EMBL/GenBank/DDBJ databases">
        <authorList>
            <person name="Tunstrom K."/>
        </authorList>
    </citation>
    <scope>NUCLEOTIDE SEQUENCE</scope>
</reference>
<evidence type="ECO:0000256" key="1">
    <source>
        <dbReference type="SAM" id="Coils"/>
    </source>
</evidence>
<name>A0AAU9UQH1_EUPED</name>
<evidence type="ECO:0000256" key="2">
    <source>
        <dbReference type="SAM" id="MobiDB-lite"/>
    </source>
</evidence>
<dbReference type="AlphaFoldDB" id="A0AAU9UQH1"/>
<keyword evidence="1" id="KW-0175">Coiled coil</keyword>
<comment type="caution">
    <text evidence="3">The sequence shown here is derived from an EMBL/GenBank/DDBJ whole genome shotgun (WGS) entry which is preliminary data.</text>
</comment>
<evidence type="ECO:0000313" key="4">
    <source>
        <dbReference type="Proteomes" id="UP001153954"/>
    </source>
</evidence>
<protein>
    <submittedName>
        <fullName evidence="3">Uncharacterized protein</fullName>
    </submittedName>
</protein>
<evidence type="ECO:0000313" key="3">
    <source>
        <dbReference type="EMBL" id="CAH2100919.1"/>
    </source>
</evidence>
<sequence length="227" mass="27345">MPLTNAEKQRRYRERLKQDPEKFENYRKKNLERIKSKYKYKKVSELNDREKSEVRRKWREQKRQKKTENNTIETVTPTSAEITSTTSEITAMSSVKSIQRSRNMYRKKYNTSQNRIITLLRQNEALRKKLYRIQKKQRETIDTLQLDILKLQARNEFLEKALKDTYKSCKNNNERNVLKRIAVQKSTTQIKAKTYMLNMLGVKGGIKKKKEKEKKIVKIKTEVEKFF</sequence>
<gene>
    <name evidence="3" type="ORF">EEDITHA_LOCUS15726</name>
</gene>
<proteinExistence type="predicted"/>